<reference evidence="4" key="1">
    <citation type="submission" date="2017-05" db="EMBL/GenBank/DDBJ databases">
        <authorList>
            <person name="Rodrigo-Torres L."/>
            <person name="Arahal R. D."/>
            <person name="Lucena T."/>
        </authorList>
    </citation>
    <scope>NUCLEOTIDE SEQUENCE [LARGE SCALE GENOMIC DNA]</scope>
    <source>
        <strain evidence="4">CECT 8868</strain>
    </source>
</reference>
<keyword evidence="3" id="KW-0808">Transferase</keyword>
<dbReference type="Pfam" id="PF01206">
    <property type="entry name" value="TusA"/>
    <property type="match status" value="1"/>
</dbReference>
<dbReference type="GO" id="GO:0016740">
    <property type="term" value="F:transferase activity"/>
    <property type="evidence" value="ECO:0007669"/>
    <property type="project" value="UniProtKB-KW"/>
</dbReference>
<accession>A0A238JM69</accession>
<comment type="similarity">
    <text evidence="1">Belongs to the sulfur carrier protein TusA family.</text>
</comment>
<dbReference type="InterPro" id="IPR036868">
    <property type="entry name" value="TusA-like_sf"/>
</dbReference>
<evidence type="ECO:0000259" key="2">
    <source>
        <dbReference type="PROSITE" id="PS01148"/>
    </source>
</evidence>
<dbReference type="EMBL" id="FXYD01000001">
    <property type="protein sequence ID" value="SMX31741.1"/>
    <property type="molecule type" value="Genomic_DNA"/>
</dbReference>
<keyword evidence="4" id="KW-1185">Reference proteome</keyword>
<sequence>MEDILDARGLMCPLPILKLGKVMRGVPVGTVVTVWSDDPIAVIDIPHFCVEAGHRLVSQSDEGAHQIYVIERLPK</sequence>
<feature type="domain" description="UPF0033" evidence="2">
    <location>
        <begin position="5"/>
        <end position="29"/>
    </location>
</feature>
<evidence type="ECO:0000313" key="4">
    <source>
        <dbReference type="Proteomes" id="UP000203464"/>
    </source>
</evidence>
<dbReference type="CDD" id="cd00291">
    <property type="entry name" value="SirA_YedF_YeeD"/>
    <property type="match status" value="1"/>
</dbReference>
<name>A0A238JM69_9RHOB</name>
<proteinExistence type="inferred from homology"/>
<dbReference type="PROSITE" id="PS01148">
    <property type="entry name" value="UPF0033"/>
    <property type="match status" value="1"/>
</dbReference>
<organism evidence="3 4">
    <name type="scientific">Octadecabacter ascidiaceicola</name>
    <dbReference type="NCBI Taxonomy" id="1655543"/>
    <lineage>
        <taxon>Bacteria</taxon>
        <taxon>Pseudomonadati</taxon>
        <taxon>Pseudomonadota</taxon>
        <taxon>Alphaproteobacteria</taxon>
        <taxon>Rhodobacterales</taxon>
        <taxon>Roseobacteraceae</taxon>
        <taxon>Octadecabacter</taxon>
    </lineage>
</organism>
<dbReference type="SUPFAM" id="SSF64307">
    <property type="entry name" value="SirA-like"/>
    <property type="match status" value="1"/>
</dbReference>
<dbReference type="EC" id="2.8.1.-" evidence="3"/>
<dbReference type="Gene3D" id="3.30.110.40">
    <property type="entry name" value="TusA-like domain"/>
    <property type="match status" value="1"/>
</dbReference>
<dbReference type="InterPro" id="IPR001455">
    <property type="entry name" value="TusA-like"/>
</dbReference>
<gene>
    <name evidence="3" type="primary">tusA</name>
    <name evidence="3" type="ORF">OCA8868_00506</name>
</gene>
<dbReference type="OrthoDB" id="9797551at2"/>
<dbReference type="PANTHER" id="PTHR33279:SF2">
    <property type="entry name" value="SULFUR CARRIER PROTEIN TUSA"/>
    <property type="match status" value="1"/>
</dbReference>
<protein>
    <submittedName>
        <fullName evidence="3">Sulfurtransferase TusA</fullName>
        <ecNumber evidence="3">2.8.1.-</ecNumber>
    </submittedName>
</protein>
<dbReference type="Proteomes" id="UP000203464">
    <property type="component" value="Unassembled WGS sequence"/>
</dbReference>
<dbReference type="PANTHER" id="PTHR33279">
    <property type="entry name" value="SULFUR CARRIER PROTEIN YEDF-RELATED"/>
    <property type="match status" value="1"/>
</dbReference>
<dbReference type="AlphaFoldDB" id="A0A238JM69"/>
<dbReference type="RefSeq" id="WP_093994958.1">
    <property type="nucleotide sequence ID" value="NZ_FXYD01000001.1"/>
</dbReference>
<evidence type="ECO:0000313" key="3">
    <source>
        <dbReference type="EMBL" id="SMX31741.1"/>
    </source>
</evidence>
<evidence type="ECO:0000256" key="1">
    <source>
        <dbReference type="ARBA" id="ARBA00008984"/>
    </source>
</evidence>